<evidence type="ECO:0000256" key="1">
    <source>
        <dbReference type="SAM" id="Phobius"/>
    </source>
</evidence>
<dbReference type="InterPro" id="IPR015422">
    <property type="entry name" value="PyrdxlP-dep_Trfase_small"/>
</dbReference>
<name>A0ABR2JL34_9EUKA</name>
<feature type="transmembrane region" description="Helical" evidence="1">
    <location>
        <begin position="12"/>
        <end position="31"/>
    </location>
</feature>
<feature type="domain" description="Aminotransferase class V" evidence="2">
    <location>
        <begin position="249"/>
        <end position="527"/>
    </location>
</feature>
<keyword evidence="1" id="KW-1133">Transmembrane helix</keyword>
<accession>A0ABR2JL34</accession>
<sequence>MVLCTYPMHQIINTINCILLVGIVGLVFYRYHLISSGVSQNNNYSSKQQEDNIQKTESSYNPEGMNYDDLISYHRSHFLKNYQSITFLDYATNPVLPGSVLQNFSKNLHENLFGNPHSESQSSELSTDTIDIIRSQILELFETNLSEYTVVFTYSQFHSMKLLTESFPFTQDSTFIYTSNSNNNILGLRSFAEKKNAKIQMVDINQIVKPESKFEKFPDIRKLIKHTNKEEEEKDANIAKNTNSNYVLIKKLNVTMNLLAIPLVDEFDGTVLTEEQMKHISVSSAYIGKTAVMVDASLYLQNHRLSLSSTPFHAVAMSFERIFGFPNIGCLLIHNSLMQLLAKPYFGGGTLVYALTSASYEKLRLSPQDRFEDGSLPFLSIASIESDFTLFLNDLKSSRISSHISSLIEYLFGQLNELRHSNGSPLIKIYTNQDQKQLQRQSIISFNILDIKADIIPWKQIVDSASKNDIYLAGGCFSTPGSCIKWLQQDEKEIKTKIQNSEEDVASFGAIRVSIGWATTKNDIDYLINWLKKEFLK</sequence>
<dbReference type="EMBL" id="JAPFFF010000011">
    <property type="protein sequence ID" value="KAK8878645.1"/>
    <property type="molecule type" value="Genomic_DNA"/>
</dbReference>
<evidence type="ECO:0000259" key="2">
    <source>
        <dbReference type="Pfam" id="PF00266"/>
    </source>
</evidence>
<keyword evidence="1" id="KW-0472">Membrane</keyword>
<dbReference type="PANTHER" id="PTHR14237">
    <property type="entry name" value="MOLYBDOPTERIN COFACTOR SULFURASE MOSC"/>
    <property type="match status" value="1"/>
</dbReference>
<dbReference type="InterPro" id="IPR015421">
    <property type="entry name" value="PyrdxlP-dep_Trfase_major"/>
</dbReference>
<organism evidence="3 4">
    <name type="scientific">Tritrichomonas musculus</name>
    <dbReference type="NCBI Taxonomy" id="1915356"/>
    <lineage>
        <taxon>Eukaryota</taxon>
        <taxon>Metamonada</taxon>
        <taxon>Parabasalia</taxon>
        <taxon>Tritrichomonadida</taxon>
        <taxon>Tritrichomonadidae</taxon>
        <taxon>Tritrichomonas</taxon>
    </lineage>
</organism>
<comment type="caution">
    <text evidence="3">The sequence shown here is derived from an EMBL/GenBank/DDBJ whole genome shotgun (WGS) entry which is preliminary data.</text>
</comment>
<dbReference type="InterPro" id="IPR000192">
    <property type="entry name" value="Aminotrans_V_dom"/>
</dbReference>
<keyword evidence="4" id="KW-1185">Reference proteome</keyword>
<evidence type="ECO:0000313" key="4">
    <source>
        <dbReference type="Proteomes" id="UP001470230"/>
    </source>
</evidence>
<reference evidence="3 4" key="1">
    <citation type="submission" date="2024-04" db="EMBL/GenBank/DDBJ databases">
        <title>Tritrichomonas musculus Genome.</title>
        <authorList>
            <person name="Alves-Ferreira E."/>
            <person name="Grigg M."/>
            <person name="Lorenzi H."/>
            <person name="Galac M."/>
        </authorList>
    </citation>
    <scope>NUCLEOTIDE SEQUENCE [LARGE SCALE GENOMIC DNA]</scope>
    <source>
        <strain evidence="3 4">EAF2021</strain>
    </source>
</reference>
<protein>
    <recommendedName>
        <fullName evidence="2">Aminotransferase class V domain-containing protein</fullName>
    </recommendedName>
</protein>
<dbReference type="Gene3D" id="3.40.640.10">
    <property type="entry name" value="Type I PLP-dependent aspartate aminotransferase-like (Major domain)"/>
    <property type="match status" value="1"/>
</dbReference>
<dbReference type="Pfam" id="PF00266">
    <property type="entry name" value="Aminotran_5"/>
    <property type="match status" value="1"/>
</dbReference>
<evidence type="ECO:0000313" key="3">
    <source>
        <dbReference type="EMBL" id="KAK8878645.1"/>
    </source>
</evidence>
<dbReference type="Proteomes" id="UP001470230">
    <property type="component" value="Unassembled WGS sequence"/>
</dbReference>
<dbReference type="SUPFAM" id="SSF53383">
    <property type="entry name" value="PLP-dependent transferases"/>
    <property type="match status" value="1"/>
</dbReference>
<proteinExistence type="predicted"/>
<dbReference type="Gene3D" id="3.90.1150.10">
    <property type="entry name" value="Aspartate Aminotransferase, domain 1"/>
    <property type="match status" value="1"/>
</dbReference>
<dbReference type="InterPro" id="IPR015424">
    <property type="entry name" value="PyrdxlP-dep_Trfase"/>
</dbReference>
<gene>
    <name evidence="3" type="ORF">M9Y10_005425</name>
</gene>
<dbReference type="PANTHER" id="PTHR14237:SF80">
    <property type="entry name" value="MOLYBDENUM COFACTOR SULFURASE"/>
    <property type="match status" value="1"/>
</dbReference>
<keyword evidence="1" id="KW-0812">Transmembrane</keyword>